<dbReference type="Pfam" id="PF09758">
    <property type="entry name" value="FPL"/>
    <property type="match status" value="1"/>
</dbReference>
<dbReference type="InterPro" id="IPR019155">
    <property type="entry name" value="CLEC16A/TT9_N"/>
</dbReference>
<dbReference type="GO" id="GO:0016197">
    <property type="term" value="P:endosomal transport"/>
    <property type="evidence" value="ECO:0007669"/>
    <property type="project" value="TreeGrafter"/>
</dbReference>
<dbReference type="PANTHER" id="PTHR21481:SF0">
    <property type="entry name" value="PROTEIN CLEC16A"/>
    <property type="match status" value="1"/>
</dbReference>
<protein>
    <recommendedName>
        <fullName evidence="2">FPL domain-containing protein</fullName>
    </recommendedName>
</protein>
<keyword evidence="4" id="KW-1185">Reference proteome</keyword>
<name>A0A422PNE9_9TRYP</name>
<dbReference type="GeneID" id="40317811"/>
<dbReference type="RefSeq" id="XP_029228770.1">
    <property type="nucleotide sequence ID" value="XM_029371112.1"/>
</dbReference>
<feature type="domain" description="FPL" evidence="2">
    <location>
        <begin position="42"/>
        <end position="189"/>
    </location>
</feature>
<evidence type="ECO:0000259" key="2">
    <source>
        <dbReference type="Pfam" id="PF09758"/>
    </source>
</evidence>
<evidence type="ECO:0000313" key="3">
    <source>
        <dbReference type="EMBL" id="RNF19246.1"/>
    </source>
</evidence>
<comment type="caution">
    <text evidence="3">The sequence shown here is derived from an EMBL/GenBank/DDBJ whole genome shotgun (WGS) entry which is preliminary data.</text>
</comment>
<reference evidence="3 4" key="1">
    <citation type="journal article" date="2018" name="BMC Genomics">
        <title>Genomic comparison of Trypanosoma conorhini and Trypanosoma rangeli to Trypanosoma cruzi strains of high and low virulence.</title>
        <authorList>
            <person name="Bradwell K.R."/>
            <person name="Koparde V.N."/>
            <person name="Matveyev A.V."/>
            <person name="Serrano M.G."/>
            <person name="Alves J.M."/>
            <person name="Parikh H."/>
            <person name="Huang B."/>
            <person name="Lee V."/>
            <person name="Espinosa-Alvarez O."/>
            <person name="Ortiz P.A."/>
            <person name="Costa-Martins A.G."/>
            <person name="Teixeira M.M."/>
            <person name="Buck G.A."/>
        </authorList>
    </citation>
    <scope>NUCLEOTIDE SEQUENCE [LARGE SCALE GENOMIC DNA]</scope>
    <source>
        <strain evidence="3 4">025E</strain>
    </source>
</reference>
<dbReference type="AlphaFoldDB" id="A0A422PNE9"/>
<dbReference type="GO" id="GO:1901096">
    <property type="term" value="P:regulation of autophagosome maturation"/>
    <property type="evidence" value="ECO:0007669"/>
    <property type="project" value="TreeGrafter"/>
</dbReference>
<sequence>MKRLSGSRHKKFSQENVDHLCQEVQRMEDSQLFYPLVFVEALRELAEVLIWSDKNAEAVFDSFLERRMMSTFERIVTNAEFPSAVKVQAIQCIIMLLQNLTRKSSIYFICSNNHLNRIISISIDETDDELLSIYVSFLKSLALRLNDDTVQFFFERETRAFPLFDRASKLLAAPDRMVRAAARQVVISVAQLHEQAITLFLEDALREVFNVISALLWSQIQDLADAVAEYGNVECHCDKPLRPTTISALSDRLEDIVDDLFYINDLFAVPHTFVTPCLGRVLNEVVIQPLLRMLENPFRGVCCFVATSSFRTCVSASVSLSVLTRWVLLNKAEQLQRVFKEGLLNAADPRGTVLGRLLKSQCAEVLSGAVLLLNAMVLSGLIERGTKEGDGGPTAGGNEDALREASEEAWAPAVTDIFHGDWSIEHPCSETPPPPLEACPTVSCEAFLQRTCQHVRQKGMWWWCEGLASALYHFITRPACTRLSVFDVALRVLMDFAHGGRESAFLLNELLRLCLSVVVRRAVACAEPLALRKNATASPASVSAAAAAACTTTATTGATSTVTAAKTKDNDKGSGRWLRSPYELLFLKLEHAAREFDPSVEKQRASLSKEASLLLPLFPGLEFIKTERAKETDDSPVASWEVVPHHAQEYVAMQTSIAAVVPHRLRAALDHLEEEHSELWMWLTVRHYAHRMFGEEDGFRRALRGYGVRHHVGTTVRLPQHEQVWFRCEFVKGRLLFSASSPKVAAGTPMYMLLLDKEVLFLDAGDALLSMYRGAPLHVIFALQLIYVQALVSQPPFSVIVSHVHPVSPLQLHVVFRHRGEAAAAASMLTELSSLCRSSGAALVGRALHQDGYLPLTDTKVSDSEINFSASLKQS</sequence>
<keyword evidence="1" id="KW-0072">Autophagy</keyword>
<dbReference type="PANTHER" id="PTHR21481">
    <property type="entry name" value="PROTEIN CLEC16A"/>
    <property type="match status" value="1"/>
</dbReference>
<dbReference type="GO" id="GO:0005770">
    <property type="term" value="C:late endosome"/>
    <property type="evidence" value="ECO:0007669"/>
    <property type="project" value="TreeGrafter"/>
</dbReference>
<dbReference type="InterPro" id="IPR016024">
    <property type="entry name" value="ARM-type_fold"/>
</dbReference>
<dbReference type="GO" id="GO:0005794">
    <property type="term" value="C:Golgi apparatus"/>
    <property type="evidence" value="ECO:0007669"/>
    <property type="project" value="TreeGrafter"/>
</dbReference>
<proteinExistence type="predicted"/>
<dbReference type="EMBL" id="MKKU01000211">
    <property type="protein sequence ID" value="RNF19246.1"/>
    <property type="molecule type" value="Genomic_DNA"/>
</dbReference>
<dbReference type="SUPFAM" id="SSF48371">
    <property type="entry name" value="ARM repeat"/>
    <property type="match status" value="1"/>
</dbReference>
<dbReference type="InterPro" id="IPR039272">
    <property type="entry name" value="CLEC16A/TT9"/>
</dbReference>
<dbReference type="GO" id="GO:0007034">
    <property type="term" value="P:vacuolar transport"/>
    <property type="evidence" value="ECO:0007669"/>
    <property type="project" value="TreeGrafter"/>
</dbReference>
<accession>A0A422PNE9</accession>
<evidence type="ECO:0000256" key="1">
    <source>
        <dbReference type="ARBA" id="ARBA00023006"/>
    </source>
</evidence>
<dbReference type="Proteomes" id="UP000284403">
    <property type="component" value="Unassembled WGS sequence"/>
</dbReference>
<gene>
    <name evidence="3" type="ORF">Tco025E_04200</name>
</gene>
<organism evidence="3 4">
    <name type="scientific">Trypanosoma conorhini</name>
    <dbReference type="NCBI Taxonomy" id="83891"/>
    <lineage>
        <taxon>Eukaryota</taxon>
        <taxon>Discoba</taxon>
        <taxon>Euglenozoa</taxon>
        <taxon>Kinetoplastea</taxon>
        <taxon>Metakinetoplastina</taxon>
        <taxon>Trypanosomatida</taxon>
        <taxon>Trypanosomatidae</taxon>
        <taxon>Trypanosoma</taxon>
    </lineage>
</organism>
<dbReference type="OrthoDB" id="294052at2759"/>
<dbReference type="GO" id="GO:0006914">
    <property type="term" value="P:autophagy"/>
    <property type="evidence" value="ECO:0007669"/>
    <property type="project" value="UniProtKB-KW"/>
</dbReference>
<evidence type="ECO:0000313" key="4">
    <source>
        <dbReference type="Proteomes" id="UP000284403"/>
    </source>
</evidence>